<gene>
    <name evidence="2" type="ORF">J2W50_004806</name>
</gene>
<organism evidence="2 3">
    <name type="scientific">Herbaspirillum frisingense</name>
    <dbReference type="NCBI Taxonomy" id="92645"/>
    <lineage>
        <taxon>Bacteria</taxon>
        <taxon>Pseudomonadati</taxon>
        <taxon>Pseudomonadota</taxon>
        <taxon>Betaproteobacteria</taxon>
        <taxon>Burkholderiales</taxon>
        <taxon>Oxalobacteraceae</taxon>
        <taxon>Herbaspirillum</taxon>
    </lineage>
</organism>
<comment type="caution">
    <text evidence="2">The sequence shown here is derived from an EMBL/GenBank/DDBJ whole genome shotgun (WGS) entry which is preliminary data.</text>
</comment>
<name>A0ABU1PKW7_9BURK</name>
<dbReference type="RefSeq" id="WP_102661455.1">
    <property type="nucleotide sequence ID" value="NZ_CP049139.1"/>
</dbReference>
<feature type="signal peptide" evidence="1">
    <location>
        <begin position="1"/>
        <end position="23"/>
    </location>
</feature>
<accession>A0ABU1PKW7</accession>
<protein>
    <submittedName>
        <fullName evidence="2">Uncharacterized protein</fullName>
    </submittedName>
</protein>
<feature type="chain" id="PRO_5045606786" evidence="1">
    <location>
        <begin position="24"/>
        <end position="126"/>
    </location>
</feature>
<reference evidence="2 3" key="1">
    <citation type="submission" date="2023-07" db="EMBL/GenBank/DDBJ databases">
        <title>Sorghum-associated microbial communities from plants grown in Nebraska, USA.</title>
        <authorList>
            <person name="Schachtman D."/>
        </authorList>
    </citation>
    <scope>NUCLEOTIDE SEQUENCE [LARGE SCALE GENOMIC DNA]</scope>
    <source>
        <strain evidence="2 3">596</strain>
    </source>
</reference>
<evidence type="ECO:0000313" key="3">
    <source>
        <dbReference type="Proteomes" id="UP001260715"/>
    </source>
</evidence>
<evidence type="ECO:0000313" key="2">
    <source>
        <dbReference type="EMBL" id="MDR6586576.1"/>
    </source>
</evidence>
<proteinExistence type="predicted"/>
<keyword evidence="1" id="KW-0732">Signal</keyword>
<evidence type="ECO:0000256" key="1">
    <source>
        <dbReference type="SAM" id="SignalP"/>
    </source>
</evidence>
<sequence length="126" mass="12755">MRRVRSICCAFVAFSLLSLPWVAAQAQAAPATAAVVPVPVPAVGTAAPTPVASDITRSCAAGAGCVLTCLNMAGETVLTETATRAVRSISLSNGNSEFRLDNGNAGINVVLVSHDNLMCKLSGGVL</sequence>
<keyword evidence="3" id="KW-1185">Reference proteome</keyword>
<dbReference type="EMBL" id="JAVDSJ010000007">
    <property type="protein sequence ID" value="MDR6586576.1"/>
    <property type="molecule type" value="Genomic_DNA"/>
</dbReference>
<dbReference type="Proteomes" id="UP001260715">
    <property type="component" value="Unassembled WGS sequence"/>
</dbReference>